<gene>
    <name evidence="2" type="ORF">GCM10009691_27930</name>
</gene>
<dbReference type="InterPro" id="IPR024071">
    <property type="entry name" value="S-Me-THD_C_sf"/>
</dbReference>
<dbReference type="EMBL" id="BAAALY010000013">
    <property type="protein sequence ID" value="GAA1551818.1"/>
    <property type="molecule type" value="Genomic_DNA"/>
</dbReference>
<keyword evidence="3" id="KW-1185">Reference proteome</keyword>
<feature type="domain" description="S-Me-THD-like C-terminal" evidence="1">
    <location>
        <begin position="1"/>
        <end position="159"/>
    </location>
</feature>
<evidence type="ECO:0000259" key="1">
    <source>
        <dbReference type="Pfam" id="PF20906"/>
    </source>
</evidence>
<comment type="caution">
    <text evidence="2">The sequence shown here is derived from an EMBL/GenBank/DDBJ whole genome shotgun (WGS) entry which is preliminary data.</text>
</comment>
<dbReference type="Pfam" id="PF20906">
    <property type="entry name" value="S-Me-THD_C"/>
    <property type="match status" value="1"/>
</dbReference>
<dbReference type="SUPFAM" id="SSF160991">
    <property type="entry name" value="CV3147-like"/>
    <property type="match status" value="1"/>
</dbReference>
<evidence type="ECO:0000313" key="3">
    <source>
        <dbReference type="Proteomes" id="UP001501791"/>
    </source>
</evidence>
<dbReference type="Gene3D" id="2.40.390.10">
    <property type="entry name" value="CV3147-like"/>
    <property type="match status" value="1"/>
</dbReference>
<protein>
    <recommendedName>
        <fullName evidence="1">S-Me-THD-like C-terminal domain-containing protein</fullName>
    </recommendedName>
</protein>
<reference evidence="2 3" key="1">
    <citation type="journal article" date="2019" name="Int. J. Syst. Evol. Microbiol.">
        <title>The Global Catalogue of Microorganisms (GCM) 10K type strain sequencing project: providing services to taxonomists for standard genome sequencing and annotation.</title>
        <authorList>
            <consortium name="The Broad Institute Genomics Platform"/>
            <consortium name="The Broad Institute Genome Sequencing Center for Infectious Disease"/>
            <person name="Wu L."/>
            <person name="Ma J."/>
        </authorList>
    </citation>
    <scope>NUCLEOTIDE SEQUENCE [LARGE SCALE GENOMIC DNA]</scope>
    <source>
        <strain evidence="2 3">JCM 13319</strain>
    </source>
</reference>
<dbReference type="InterPro" id="IPR048350">
    <property type="entry name" value="S-Me-THD-like_C"/>
</dbReference>
<sequence>MTGQQAKASLVPGTLSRCLEVGATVRRARASESDVTGEVARQLGGRVLFSGTVTDLERGTRDGFAKGWVSITGTDANTSESAVVEFQNENLLAYQNGVPVATTPDLIIVLDSESAGPITTEDLRYGQRVQVIAAPCDPRWHSEAGLAFVGPAGFGYEQESVRWNASVGETPPAIPVVAEDVDTA</sequence>
<organism evidence="2 3">
    <name type="scientific">Brevibacterium picturae</name>
    <dbReference type="NCBI Taxonomy" id="260553"/>
    <lineage>
        <taxon>Bacteria</taxon>
        <taxon>Bacillati</taxon>
        <taxon>Actinomycetota</taxon>
        <taxon>Actinomycetes</taxon>
        <taxon>Micrococcales</taxon>
        <taxon>Brevibacteriaceae</taxon>
        <taxon>Brevibacterium</taxon>
    </lineage>
</organism>
<name>A0ABN2C7X1_9MICO</name>
<proteinExistence type="predicted"/>
<accession>A0ABN2C7X1</accession>
<dbReference type="Proteomes" id="UP001501791">
    <property type="component" value="Unassembled WGS sequence"/>
</dbReference>
<evidence type="ECO:0000313" key="2">
    <source>
        <dbReference type="EMBL" id="GAA1551818.1"/>
    </source>
</evidence>